<proteinExistence type="predicted"/>
<reference evidence="1" key="2">
    <citation type="submission" date="2020-05" db="EMBL/GenBank/DDBJ databases">
        <authorList>
            <person name="Kim H.-S."/>
            <person name="Proctor R.H."/>
            <person name="Brown D.W."/>
        </authorList>
    </citation>
    <scope>NUCLEOTIDE SEQUENCE</scope>
    <source>
        <strain evidence="1">NRRL 22465</strain>
    </source>
</reference>
<sequence length="83" mass="9079">MSSAAASSALCKAPTTIPAVNVPLNKSAWEPLKLSRQSVRNETPSVSRECQMELEALGTLVDEAREEMGKIWAEMREENGDCQ</sequence>
<gene>
    <name evidence="1" type="ORF">FZEAL_4306</name>
</gene>
<evidence type="ECO:0000313" key="1">
    <source>
        <dbReference type="EMBL" id="KAF4979538.1"/>
    </source>
</evidence>
<dbReference type="AlphaFoldDB" id="A0A8H4XM23"/>
<name>A0A8H4XM23_9HYPO</name>
<dbReference type="Proteomes" id="UP000635477">
    <property type="component" value="Unassembled WGS sequence"/>
</dbReference>
<dbReference type="EMBL" id="JABEYC010000289">
    <property type="protein sequence ID" value="KAF4979538.1"/>
    <property type="molecule type" value="Genomic_DNA"/>
</dbReference>
<reference evidence="1" key="1">
    <citation type="journal article" date="2020" name="BMC Genomics">
        <title>Correction to: Identification and distribution of gene clusters required for synthesis of sphingolipid metabolism inhibitors in diverse species of the filamentous fungus Fusarium.</title>
        <authorList>
            <person name="Kim H.S."/>
            <person name="Lohmar J.M."/>
            <person name="Busman M."/>
            <person name="Brown D.W."/>
            <person name="Naumann T.A."/>
            <person name="Divon H.H."/>
            <person name="Lysoe E."/>
            <person name="Uhlig S."/>
            <person name="Proctor R.H."/>
        </authorList>
    </citation>
    <scope>NUCLEOTIDE SEQUENCE</scope>
    <source>
        <strain evidence="1">NRRL 22465</strain>
    </source>
</reference>
<organism evidence="1 2">
    <name type="scientific">Fusarium zealandicum</name>
    <dbReference type="NCBI Taxonomy" id="1053134"/>
    <lineage>
        <taxon>Eukaryota</taxon>
        <taxon>Fungi</taxon>
        <taxon>Dikarya</taxon>
        <taxon>Ascomycota</taxon>
        <taxon>Pezizomycotina</taxon>
        <taxon>Sordariomycetes</taxon>
        <taxon>Hypocreomycetidae</taxon>
        <taxon>Hypocreales</taxon>
        <taxon>Nectriaceae</taxon>
        <taxon>Fusarium</taxon>
        <taxon>Fusarium staphyleae species complex</taxon>
    </lineage>
</organism>
<protein>
    <submittedName>
        <fullName evidence="1">Uncharacterized protein</fullName>
    </submittedName>
</protein>
<evidence type="ECO:0000313" key="2">
    <source>
        <dbReference type="Proteomes" id="UP000635477"/>
    </source>
</evidence>
<comment type="caution">
    <text evidence="1">The sequence shown here is derived from an EMBL/GenBank/DDBJ whole genome shotgun (WGS) entry which is preliminary data.</text>
</comment>
<accession>A0A8H4XM23</accession>
<keyword evidence="2" id="KW-1185">Reference proteome</keyword>